<keyword evidence="2" id="KW-1185">Reference proteome</keyword>
<proteinExistence type="predicted"/>
<sequence>ELVKFVITIAIINGKKKSKAIARIIDRFSCRINSWSKRILSYRGKEIVIKSILQSLSTYALFVFLVPRVTVEEMQAKMQRIWWTSKDKGQGWAMLDWKKVCMLKGMGGLGFRDIRLFNIALLGRQVWRLLKNKDTLCYEHADRECFRCGEKRETLVHALKDYPNSKDVLIAGGLDGRIIDNNFANCIDWLEQAVRILDKKSMANFITILWNSWNNRNNMMFSGKEKAAWVIWERAKSISKEFCFHNIMNRPILPPQIVEKWEKPPIDKVKVNFDAAITALEWRKHMLSGQNYTANIIFKNDYLSLANRIRNQGVDITIMGQRINELFKSTDILKKAKFRWVNRNYNK</sequence>
<accession>A0A7J9GMA8</accession>
<dbReference type="PANTHER" id="PTHR33116:SF86">
    <property type="entry name" value="REVERSE TRANSCRIPTASE DOMAIN-CONTAINING PROTEIN"/>
    <property type="match status" value="1"/>
</dbReference>
<name>A0A7J9GMA8_9ROSI</name>
<dbReference type="OrthoDB" id="998671at2759"/>
<reference evidence="1 2" key="1">
    <citation type="journal article" date="2019" name="Genome Biol. Evol.">
        <title>Insights into the evolution of the New World diploid cottons (Gossypium, subgenus Houzingenia) based on genome sequencing.</title>
        <authorList>
            <person name="Grover C.E."/>
            <person name="Arick M.A. 2nd"/>
            <person name="Thrash A."/>
            <person name="Conover J.L."/>
            <person name="Sanders W.S."/>
            <person name="Peterson D.G."/>
            <person name="Frelichowski J.E."/>
            <person name="Scheffler J.A."/>
            <person name="Scheffler B.E."/>
            <person name="Wendel J.F."/>
        </authorList>
    </citation>
    <scope>NUCLEOTIDE SEQUENCE [LARGE SCALE GENOMIC DNA]</scope>
    <source>
        <strain evidence="1">0</strain>
        <tissue evidence="1">Leaf</tissue>
    </source>
</reference>
<gene>
    <name evidence="1" type="ORF">Gohar_008837</name>
</gene>
<evidence type="ECO:0000313" key="2">
    <source>
        <dbReference type="Proteomes" id="UP000593560"/>
    </source>
</evidence>
<evidence type="ECO:0008006" key="3">
    <source>
        <dbReference type="Google" id="ProtNLM"/>
    </source>
</evidence>
<feature type="non-terminal residue" evidence="1">
    <location>
        <position position="347"/>
    </location>
</feature>
<organism evidence="1 2">
    <name type="scientific">Gossypium harknessii</name>
    <dbReference type="NCBI Taxonomy" id="34285"/>
    <lineage>
        <taxon>Eukaryota</taxon>
        <taxon>Viridiplantae</taxon>
        <taxon>Streptophyta</taxon>
        <taxon>Embryophyta</taxon>
        <taxon>Tracheophyta</taxon>
        <taxon>Spermatophyta</taxon>
        <taxon>Magnoliopsida</taxon>
        <taxon>eudicotyledons</taxon>
        <taxon>Gunneridae</taxon>
        <taxon>Pentapetalae</taxon>
        <taxon>rosids</taxon>
        <taxon>malvids</taxon>
        <taxon>Malvales</taxon>
        <taxon>Malvaceae</taxon>
        <taxon>Malvoideae</taxon>
        <taxon>Gossypium</taxon>
    </lineage>
</organism>
<dbReference type="Proteomes" id="UP000593560">
    <property type="component" value="Unassembled WGS sequence"/>
</dbReference>
<evidence type="ECO:0000313" key="1">
    <source>
        <dbReference type="EMBL" id="MBA0798224.1"/>
    </source>
</evidence>
<dbReference type="EMBL" id="JABFAD010000005">
    <property type="protein sequence ID" value="MBA0798224.1"/>
    <property type="molecule type" value="Genomic_DNA"/>
</dbReference>
<comment type="caution">
    <text evidence="1">The sequence shown here is derived from an EMBL/GenBank/DDBJ whole genome shotgun (WGS) entry which is preliminary data.</text>
</comment>
<dbReference type="PANTHER" id="PTHR33116">
    <property type="entry name" value="REVERSE TRANSCRIPTASE ZINC-BINDING DOMAIN-CONTAINING PROTEIN-RELATED-RELATED"/>
    <property type="match status" value="1"/>
</dbReference>
<feature type="non-terminal residue" evidence="1">
    <location>
        <position position="1"/>
    </location>
</feature>
<dbReference type="AlphaFoldDB" id="A0A7J9GMA8"/>
<protein>
    <recommendedName>
        <fullName evidence="3">Reverse transcriptase zinc-binding domain-containing protein</fullName>
    </recommendedName>
</protein>